<comment type="caution">
    <text evidence="1">The sequence shown here is derived from an EMBL/GenBank/DDBJ whole genome shotgun (WGS) entry which is preliminary data.</text>
</comment>
<gene>
    <name evidence="1" type="ORF">ElyMa_005929100</name>
</gene>
<sequence>MRSSFLDIDNNEIDWDVKKSNKQNKEAAGTYDSTVYHTLLTSPILPAMTCIGPQLKKYQKGHHNDNDEEVIVDVRRWFLG</sequence>
<dbReference type="Proteomes" id="UP000762676">
    <property type="component" value="Unassembled WGS sequence"/>
</dbReference>
<dbReference type="AlphaFoldDB" id="A0AAV4G7A2"/>
<reference evidence="1 2" key="1">
    <citation type="journal article" date="2021" name="Elife">
        <title>Chloroplast acquisition without the gene transfer in kleptoplastic sea slugs, Plakobranchus ocellatus.</title>
        <authorList>
            <person name="Maeda T."/>
            <person name="Takahashi S."/>
            <person name="Yoshida T."/>
            <person name="Shimamura S."/>
            <person name="Takaki Y."/>
            <person name="Nagai Y."/>
            <person name="Toyoda A."/>
            <person name="Suzuki Y."/>
            <person name="Arimoto A."/>
            <person name="Ishii H."/>
            <person name="Satoh N."/>
            <person name="Nishiyama T."/>
            <person name="Hasebe M."/>
            <person name="Maruyama T."/>
            <person name="Minagawa J."/>
            <person name="Obokata J."/>
            <person name="Shigenobu S."/>
        </authorList>
    </citation>
    <scope>NUCLEOTIDE SEQUENCE [LARGE SCALE GENOMIC DNA]</scope>
</reference>
<evidence type="ECO:0000313" key="1">
    <source>
        <dbReference type="EMBL" id="GFR81577.1"/>
    </source>
</evidence>
<accession>A0AAV4G7A2</accession>
<dbReference type="EMBL" id="BMAT01011892">
    <property type="protein sequence ID" value="GFR81577.1"/>
    <property type="molecule type" value="Genomic_DNA"/>
</dbReference>
<protein>
    <submittedName>
        <fullName evidence="1">Uncharacterized protein</fullName>
    </submittedName>
</protein>
<organism evidence="1 2">
    <name type="scientific">Elysia marginata</name>
    <dbReference type="NCBI Taxonomy" id="1093978"/>
    <lineage>
        <taxon>Eukaryota</taxon>
        <taxon>Metazoa</taxon>
        <taxon>Spiralia</taxon>
        <taxon>Lophotrochozoa</taxon>
        <taxon>Mollusca</taxon>
        <taxon>Gastropoda</taxon>
        <taxon>Heterobranchia</taxon>
        <taxon>Euthyneura</taxon>
        <taxon>Panpulmonata</taxon>
        <taxon>Sacoglossa</taxon>
        <taxon>Placobranchoidea</taxon>
        <taxon>Plakobranchidae</taxon>
        <taxon>Elysia</taxon>
    </lineage>
</organism>
<proteinExistence type="predicted"/>
<keyword evidence="2" id="KW-1185">Reference proteome</keyword>
<name>A0AAV4G7A2_9GAST</name>
<evidence type="ECO:0000313" key="2">
    <source>
        <dbReference type="Proteomes" id="UP000762676"/>
    </source>
</evidence>